<reference evidence="1" key="1">
    <citation type="journal article" date="2023" name="Nat. Commun.">
        <title>Diploid and tetraploid genomes of Acorus and the evolution of monocots.</title>
        <authorList>
            <person name="Ma L."/>
            <person name="Liu K.W."/>
            <person name="Li Z."/>
            <person name="Hsiao Y.Y."/>
            <person name="Qi Y."/>
            <person name="Fu T."/>
            <person name="Tang G.D."/>
            <person name="Zhang D."/>
            <person name="Sun W.H."/>
            <person name="Liu D.K."/>
            <person name="Li Y."/>
            <person name="Chen G.Z."/>
            <person name="Liu X.D."/>
            <person name="Liao X.Y."/>
            <person name="Jiang Y.T."/>
            <person name="Yu X."/>
            <person name="Hao Y."/>
            <person name="Huang J."/>
            <person name="Zhao X.W."/>
            <person name="Ke S."/>
            <person name="Chen Y.Y."/>
            <person name="Wu W.L."/>
            <person name="Hsu J.L."/>
            <person name="Lin Y.F."/>
            <person name="Huang M.D."/>
            <person name="Li C.Y."/>
            <person name="Huang L."/>
            <person name="Wang Z.W."/>
            <person name="Zhao X."/>
            <person name="Zhong W.Y."/>
            <person name="Peng D.H."/>
            <person name="Ahmad S."/>
            <person name="Lan S."/>
            <person name="Zhang J.S."/>
            <person name="Tsai W.C."/>
            <person name="Van de Peer Y."/>
            <person name="Liu Z.J."/>
        </authorList>
    </citation>
    <scope>NUCLEOTIDE SEQUENCE</scope>
    <source>
        <strain evidence="1">SCP</strain>
    </source>
</reference>
<organism evidence="1 2">
    <name type="scientific">Acorus gramineus</name>
    <name type="common">Dwarf sweet flag</name>
    <dbReference type="NCBI Taxonomy" id="55184"/>
    <lineage>
        <taxon>Eukaryota</taxon>
        <taxon>Viridiplantae</taxon>
        <taxon>Streptophyta</taxon>
        <taxon>Embryophyta</taxon>
        <taxon>Tracheophyta</taxon>
        <taxon>Spermatophyta</taxon>
        <taxon>Magnoliopsida</taxon>
        <taxon>Liliopsida</taxon>
        <taxon>Acoraceae</taxon>
        <taxon>Acorus</taxon>
    </lineage>
</organism>
<sequence length="56" mass="6428">MNPPHGKVGRSLNSVYYSIVKYYYSIITPVVWGSDTYVIHDERGRPFPYVTCDATN</sequence>
<evidence type="ECO:0000313" key="1">
    <source>
        <dbReference type="EMBL" id="KAK1262802.1"/>
    </source>
</evidence>
<dbReference type="Proteomes" id="UP001179952">
    <property type="component" value="Unassembled WGS sequence"/>
</dbReference>
<reference evidence="1" key="2">
    <citation type="submission" date="2023-06" db="EMBL/GenBank/DDBJ databases">
        <authorList>
            <person name="Ma L."/>
            <person name="Liu K.-W."/>
            <person name="Li Z."/>
            <person name="Hsiao Y.-Y."/>
            <person name="Qi Y."/>
            <person name="Fu T."/>
            <person name="Tang G."/>
            <person name="Zhang D."/>
            <person name="Sun W.-H."/>
            <person name="Liu D.-K."/>
            <person name="Li Y."/>
            <person name="Chen G.-Z."/>
            <person name="Liu X.-D."/>
            <person name="Liao X.-Y."/>
            <person name="Jiang Y.-T."/>
            <person name="Yu X."/>
            <person name="Hao Y."/>
            <person name="Huang J."/>
            <person name="Zhao X.-W."/>
            <person name="Ke S."/>
            <person name="Chen Y.-Y."/>
            <person name="Wu W.-L."/>
            <person name="Hsu J.-L."/>
            <person name="Lin Y.-F."/>
            <person name="Huang M.-D."/>
            <person name="Li C.-Y."/>
            <person name="Huang L."/>
            <person name="Wang Z.-W."/>
            <person name="Zhao X."/>
            <person name="Zhong W.-Y."/>
            <person name="Peng D.-H."/>
            <person name="Ahmad S."/>
            <person name="Lan S."/>
            <person name="Zhang J.-S."/>
            <person name="Tsai W.-C."/>
            <person name="Van De Peer Y."/>
            <person name="Liu Z.-J."/>
        </authorList>
    </citation>
    <scope>NUCLEOTIDE SEQUENCE</scope>
    <source>
        <strain evidence="1">SCP</strain>
        <tissue evidence="1">Leaves</tissue>
    </source>
</reference>
<proteinExistence type="predicted"/>
<accession>A0AAV9AFH9</accession>
<evidence type="ECO:0000313" key="2">
    <source>
        <dbReference type="Proteomes" id="UP001179952"/>
    </source>
</evidence>
<protein>
    <submittedName>
        <fullName evidence="1">Uncharacterized protein</fullName>
    </submittedName>
</protein>
<comment type="caution">
    <text evidence="1">The sequence shown here is derived from an EMBL/GenBank/DDBJ whole genome shotgun (WGS) entry which is preliminary data.</text>
</comment>
<gene>
    <name evidence="1" type="ORF">QJS04_geneDACA000906</name>
</gene>
<keyword evidence="2" id="KW-1185">Reference proteome</keyword>
<dbReference type="AlphaFoldDB" id="A0AAV9AFH9"/>
<dbReference type="EMBL" id="JAUJYN010000010">
    <property type="protein sequence ID" value="KAK1262802.1"/>
    <property type="molecule type" value="Genomic_DNA"/>
</dbReference>
<name>A0AAV9AFH9_ACOGR</name>